<accession>A0ABT1CAI8</accession>
<dbReference type="PRINTS" id="PR00421">
    <property type="entry name" value="THIOREDOXIN"/>
</dbReference>
<gene>
    <name evidence="9" type="primary">trxA</name>
    <name evidence="9" type="ORF">NGM99_14500</name>
</gene>
<dbReference type="InterPro" id="IPR017937">
    <property type="entry name" value="Thioredoxin_CS"/>
</dbReference>
<proteinExistence type="inferred from homology"/>
<dbReference type="PANTHER" id="PTHR45663:SF11">
    <property type="entry name" value="GEO12009P1"/>
    <property type="match status" value="1"/>
</dbReference>
<dbReference type="Gene3D" id="3.40.30.10">
    <property type="entry name" value="Glutaredoxin"/>
    <property type="match status" value="1"/>
</dbReference>
<dbReference type="Pfam" id="PF00085">
    <property type="entry name" value="Thioredoxin"/>
    <property type="match status" value="1"/>
</dbReference>
<comment type="similarity">
    <text evidence="1">Belongs to the thioredoxin family.</text>
</comment>
<evidence type="ECO:0000256" key="6">
    <source>
        <dbReference type="NCBIfam" id="TIGR01068"/>
    </source>
</evidence>
<dbReference type="PANTHER" id="PTHR45663">
    <property type="entry name" value="GEO12009P1"/>
    <property type="match status" value="1"/>
</dbReference>
<comment type="caution">
    <text evidence="9">The sequence shown here is derived from an EMBL/GenBank/DDBJ whole genome shotgun (WGS) entry which is preliminary data.</text>
</comment>
<keyword evidence="5" id="KW-0676">Redox-active center</keyword>
<dbReference type="InterPro" id="IPR005746">
    <property type="entry name" value="Thioredoxin"/>
</dbReference>
<keyword evidence="2" id="KW-0813">Transport</keyword>
<dbReference type="Pfam" id="PF14561">
    <property type="entry name" value="TPR_20"/>
    <property type="match status" value="1"/>
</dbReference>
<dbReference type="Pfam" id="PF14559">
    <property type="entry name" value="TPR_19"/>
    <property type="match status" value="1"/>
</dbReference>
<dbReference type="SUPFAM" id="SSF48452">
    <property type="entry name" value="TPR-like"/>
    <property type="match status" value="1"/>
</dbReference>
<keyword evidence="3" id="KW-0249">Electron transport</keyword>
<dbReference type="SUPFAM" id="SSF52833">
    <property type="entry name" value="Thioredoxin-like"/>
    <property type="match status" value="1"/>
</dbReference>
<dbReference type="EMBL" id="JAMXQS010000007">
    <property type="protein sequence ID" value="MCO6050991.1"/>
    <property type="molecule type" value="Genomic_DNA"/>
</dbReference>
<evidence type="ECO:0000256" key="3">
    <source>
        <dbReference type="ARBA" id="ARBA00022982"/>
    </source>
</evidence>
<evidence type="ECO:0000256" key="7">
    <source>
        <dbReference type="SAM" id="MobiDB-lite"/>
    </source>
</evidence>
<feature type="domain" description="Thioredoxin" evidence="8">
    <location>
        <begin position="25"/>
        <end position="142"/>
    </location>
</feature>
<keyword evidence="4" id="KW-1015">Disulfide bond</keyword>
<evidence type="ECO:0000256" key="5">
    <source>
        <dbReference type="ARBA" id="ARBA00023284"/>
    </source>
</evidence>
<dbReference type="InterPro" id="IPR011990">
    <property type="entry name" value="TPR-like_helical_dom_sf"/>
</dbReference>
<keyword evidence="10" id="KW-1185">Reference proteome</keyword>
<dbReference type="CDD" id="cd02947">
    <property type="entry name" value="TRX_family"/>
    <property type="match status" value="1"/>
</dbReference>
<evidence type="ECO:0000313" key="10">
    <source>
        <dbReference type="Proteomes" id="UP001205906"/>
    </source>
</evidence>
<dbReference type="Proteomes" id="UP001205906">
    <property type="component" value="Unassembled WGS sequence"/>
</dbReference>
<organism evidence="9 10">
    <name type="scientific">Mesorhizobium liriopis</name>
    <dbReference type="NCBI Taxonomy" id="2953882"/>
    <lineage>
        <taxon>Bacteria</taxon>
        <taxon>Pseudomonadati</taxon>
        <taxon>Pseudomonadota</taxon>
        <taxon>Alphaproteobacteria</taxon>
        <taxon>Hyphomicrobiales</taxon>
        <taxon>Phyllobacteriaceae</taxon>
        <taxon>Mesorhizobium</taxon>
    </lineage>
</organism>
<dbReference type="InterPro" id="IPR036249">
    <property type="entry name" value="Thioredoxin-like_sf"/>
</dbReference>
<feature type="region of interest" description="Disordered" evidence="7">
    <location>
        <begin position="1"/>
        <end position="29"/>
    </location>
</feature>
<reference evidence="9 10" key="1">
    <citation type="submission" date="2022-06" db="EMBL/GenBank/DDBJ databases">
        <title>Mesorhizobium sp. strain RP14 Genome sequencing and assembly.</title>
        <authorList>
            <person name="Kim I."/>
        </authorList>
    </citation>
    <scope>NUCLEOTIDE SEQUENCE [LARGE SCALE GENOMIC DNA]</scope>
    <source>
        <strain evidence="10">RP14(2022)</strain>
    </source>
</reference>
<dbReference type="PROSITE" id="PS00194">
    <property type="entry name" value="THIOREDOXIN_1"/>
    <property type="match status" value="1"/>
</dbReference>
<dbReference type="NCBIfam" id="TIGR01068">
    <property type="entry name" value="thioredoxin"/>
    <property type="match status" value="1"/>
</dbReference>
<dbReference type="RefSeq" id="WP_252820138.1">
    <property type="nucleotide sequence ID" value="NZ_JAMXQS010000007.1"/>
</dbReference>
<evidence type="ECO:0000313" key="9">
    <source>
        <dbReference type="EMBL" id="MCO6050991.1"/>
    </source>
</evidence>
<evidence type="ECO:0000256" key="4">
    <source>
        <dbReference type="ARBA" id="ARBA00023157"/>
    </source>
</evidence>
<dbReference type="Gene3D" id="1.25.40.10">
    <property type="entry name" value="Tetratricopeptide repeat domain"/>
    <property type="match status" value="2"/>
</dbReference>
<dbReference type="PROSITE" id="PS51352">
    <property type="entry name" value="THIOREDOXIN_2"/>
    <property type="match status" value="1"/>
</dbReference>
<evidence type="ECO:0000259" key="8">
    <source>
        <dbReference type="PROSITE" id="PS51352"/>
    </source>
</evidence>
<evidence type="ECO:0000256" key="2">
    <source>
        <dbReference type="ARBA" id="ARBA00022448"/>
    </source>
</evidence>
<protein>
    <recommendedName>
        <fullName evidence="6">Thioredoxin</fullName>
    </recommendedName>
</protein>
<sequence length="321" mass="33647">MSDKSLLFGNQPAAQQPSPTAGLFGEASTPAATQSVKDVTTAGFAADVIQESRRQPVLVDFWAPWCGPCKQLAPALEKAVAEAGGRVRLVKMNIDEHPSIAGQLGIQSIPAVIAFKNGQPVDGFMGAVPESQIKEFIARVAGNGPDPELGDAIKAAQEAQAQGDLQTAMQLFDAVLSQAPDNLDAIAGLAGILYDAGDAEAAQEVLAMAPEGKGDNAALASLKAKMALAEEAAKLGDPAALQRRLAADPNDHQARFDLAMIQNALGNRADAAESLLSIVKADRTWNEDGARAQLLRFFEAWGPTDPATLSARRRLSSLLFS</sequence>
<dbReference type="InterPro" id="IPR013766">
    <property type="entry name" value="Thioredoxin_domain"/>
</dbReference>
<name>A0ABT1CAI8_9HYPH</name>
<evidence type="ECO:0000256" key="1">
    <source>
        <dbReference type="ARBA" id="ARBA00008987"/>
    </source>
</evidence>